<accession>A0A074KWM0</accession>
<comment type="caution">
    <text evidence="1">The sequence shown here is derived from an EMBL/GenBank/DDBJ whole genome shotgun (WGS) entry which is preliminary data.</text>
</comment>
<evidence type="ECO:0000313" key="2">
    <source>
        <dbReference type="Proteomes" id="UP000027821"/>
    </source>
</evidence>
<evidence type="ECO:0008006" key="3">
    <source>
        <dbReference type="Google" id="ProtNLM"/>
    </source>
</evidence>
<reference evidence="1 2" key="1">
    <citation type="submission" date="2014-04" db="EMBL/GenBank/DDBJ databases">
        <title>Characterization and application of a salt tolerant electro-active bacterium.</title>
        <authorList>
            <person name="Yang L."/>
            <person name="Wei S."/>
            <person name="Tay Q.X.M."/>
        </authorList>
    </citation>
    <scope>NUCLEOTIDE SEQUENCE [LARGE SCALE GENOMIC DNA]</scope>
    <source>
        <strain evidence="1 2">LY1</strain>
    </source>
</reference>
<name>A0A074KWM0_9BACT</name>
<dbReference type="EMBL" id="JMIH01000015">
    <property type="protein sequence ID" value="KEO74381.1"/>
    <property type="molecule type" value="Genomic_DNA"/>
</dbReference>
<dbReference type="Proteomes" id="UP000027821">
    <property type="component" value="Unassembled WGS sequence"/>
</dbReference>
<dbReference type="eggNOG" id="ENOG502ZUFW">
    <property type="taxonomic scope" value="Bacteria"/>
</dbReference>
<keyword evidence="2" id="KW-1185">Reference proteome</keyword>
<dbReference type="OrthoDB" id="677309at2"/>
<organism evidence="1 2">
    <name type="scientific">Anditalea andensis</name>
    <dbReference type="NCBI Taxonomy" id="1048983"/>
    <lineage>
        <taxon>Bacteria</taxon>
        <taxon>Pseudomonadati</taxon>
        <taxon>Bacteroidota</taxon>
        <taxon>Cytophagia</taxon>
        <taxon>Cytophagales</taxon>
        <taxon>Cytophagaceae</taxon>
        <taxon>Anditalea</taxon>
    </lineage>
</organism>
<evidence type="ECO:0000313" key="1">
    <source>
        <dbReference type="EMBL" id="KEO74381.1"/>
    </source>
</evidence>
<proteinExistence type="predicted"/>
<protein>
    <recommendedName>
        <fullName evidence="3">Outer membrane protein beta-barrel domain-containing protein</fullName>
    </recommendedName>
</protein>
<dbReference type="AlphaFoldDB" id="A0A074KWM0"/>
<gene>
    <name evidence="1" type="ORF">EL17_06490</name>
</gene>
<sequence length="195" mass="22116">MDTYTPVAFKKRLNVKILLFTVLLLGFTLFDLFAQRGNNQLAIGAELDPVISVDSFLEYNFQVGLPIKIYYGTGNHGQWMFRTGLHYLWTYPKNLFDPVNSITANVVPFALGYRRNFQHLYAEGSVGLAWQNNRVDTGDPVVGFSDYPLDYGFEVGYQLHKIDIGISLQNLPYTFEHIGGNTVLVGLKAMYRFGL</sequence>